<dbReference type="GO" id="GO:0051537">
    <property type="term" value="F:2 iron, 2 sulfur cluster binding"/>
    <property type="evidence" value="ECO:0007669"/>
    <property type="project" value="UniProtKB-KW"/>
</dbReference>
<evidence type="ECO:0000256" key="1">
    <source>
        <dbReference type="ARBA" id="ARBA00010914"/>
    </source>
</evidence>
<dbReference type="InterPro" id="IPR001041">
    <property type="entry name" value="2Fe-2S_ferredoxin-type"/>
</dbReference>
<dbReference type="PANTHER" id="PTHR23426:SF65">
    <property type="entry name" value="FERREDOXIN-2, MITOCHONDRIAL"/>
    <property type="match status" value="1"/>
</dbReference>
<keyword evidence="4" id="KW-0408">Iron</keyword>
<evidence type="ECO:0000256" key="2">
    <source>
        <dbReference type="ARBA" id="ARBA00022714"/>
    </source>
</evidence>
<dbReference type="Pfam" id="PF00111">
    <property type="entry name" value="Fer2"/>
    <property type="match status" value="1"/>
</dbReference>
<gene>
    <name evidence="8" type="ORF">BDV98DRAFT_506514</name>
</gene>
<dbReference type="EMBL" id="ML178823">
    <property type="protein sequence ID" value="TFL01936.1"/>
    <property type="molecule type" value="Genomic_DNA"/>
</dbReference>
<dbReference type="GO" id="GO:0009055">
    <property type="term" value="F:electron transfer activity"/>
    <property type="evidence" value="ECO:0007669"/>
    <property type="project" value="TreeGrafter"/>
</dbReference>
<comment type="cofactor">
    <cofactor evidence="6">
        <name>[2Fe-2S] cluster</name>
        <dbReference type="ChEBI" id="CHEBI:190135"/>
    </cofactor>
</comment>
<dbReference type="STRING" id="1884261.A0A5C3QJ37"/>
<dbReference type="GO" id="GO:0005739">
    <property type="term" value="C:mitochondrion"/>
    <property type="evidence" value="ECO:0007669"/>
    <property type="project" value="TreeGrafter"/>
</dbReference>
<evidence type="ECO:0000256" key="3">
    <source>
        <dbReference type="ARBA" id="ARBA00022723"/>
    </source>
</evidence>
<evidence type="ECO:0000259" key="7">
    <source>
        <dbReference type="PROSITE" id="PS51085"/>
    </source>
</evidence>
<accession>A0A5C3QJ37</accession>
<dbReference type="GO" id="GO:0140647">
    <property type="term" value="P:P450-containing electron transport chain"/>
    <property type="evidence" value="ECO:0007669"/>
    <property type="project" value="InterPro"/>
</dbReference>
<proteinExistence type="inferred from homology"/>
<evidence type="ECO:0000256" key="5">
    <source>
        <dbReference type="ARBA" id="ARBA00023014"/>
    </source>
</evidence>
<dbReference type="Proteomes" id="UP000305067">
    <property type="component" value="Unassembled WGS sequence"/>
</dbReference>
<dbReference type="GO" id="GO:0046872">
    <property type="term" value="F:metal ion binding"/>
    <property type="evidence" value="ECO:0007669"/>
    <property type="project" value="UniProtKB-KW"/>
</dbReference>
<evidence type="ECO:0000256" key="4">
    <source>
        <dbReference type="ARBA" id="ARBA00023004"/>
    </source>
</evidence>
<dbReference type="SUPFAM" id="SSF54292">
    <property type="entry name" value="2Fe-2S ferredoxin-like"/>
    <property type="match status" value="1"/>
</dbReference>
<feature type="non-terminal residue" evidence="8">
    <location>
        <position position="1"/>
    </location>
</feature>
<dbReference type="PANTHER" id="PTHR23426">
    <property type="entry name" value="FERREDOXIN/ADRENODOXIN"/>
    <property type="match status" value="1"/>
</dbReference>
<evidence type="ECO:0000313" key="8">
    <source>
        <dbReference type="EMBL" id="TFL01936.1"/>
    </source>
</evidence>
<keyword evidence="5" id="KW-0411">Iron-sulfur</keyword>
<dbReference type="PRINTS" id="PR00355">
    <property type="entry name" value="ADRENODOXIN"/>
</dbReference>
<dbReference type="Gene3D" id="3.10.20.30">
    <property type="match status" value="1"/>
</dbReference>
<dbReference type="PROSITE" id="PS51085">
    <property type="entry name" value="2FE2S_FER_2"/>
    <property type="match status" value="1"/>
</dbReference>
<dbReference type="CDD" id="cd00207">
    <property type="entry name" value="fer2"/>
    <property type="match status" value="1"/>
</dbReference>
<name>A0A5C3QJ37_9AGAR</name>
<dbReference type="InterPro" id="IPR012675">
    <property type="entry name" value="Beta-grasp_dom_sf"/>
</dbReference>
<keyword evidence="9" id="KW-1185">Reference proteome</keyword>
<organism evidence="8 9">
    <name type="scientific">Pterulicium gracile</name>
    <dbReference type="NCBI Taxonomy" id="1884261"/>
    <lineage>
        <taxon>Eukaryota</taxon>
        <taxon>Fungi</taxon>
        <taxon>Dikarya</taxon>
        <taxon>Basidiomycota</taxon>
        <taxon>Agaricomycotina</taxon>
        <taxon>Agaricomycetes</taxon>
        <taxon>Agaricomycetidae</taxon>
        <taxon>Agaricales</taxon>
        <taxon>Pleurotineae</taxon>
        <taxon>Pterulaceae</taxon>
        <taxon>Pterulicium</taxon>
    </lineage>
</organism>
<dbReference type="PROSITE" id="PS00814">
    <property type="entry name" value="ADX"/>
    <property type="match status" value="1"/>
</dbReference>
<comment type="similarity">
    <text evidence="1">Belongs to the adrenodoxin/putidaredoxin family.</text>
</comment>
<dbReference type="InterPro" id="IPR036010">
    <property type="entry name" value="2Fe-2S_ferredoxin-like_sf"/>
</dbReference>
<feature type="domain" description="2Fe-2S ferredoxin-type" evidence="7">
    <location>
        <begin position="16"/>
        <end position="118"/>
    </location>
</feature>
<keyword evidence="2" id="KW-0001">2Fe-2S</keyword>
<evidence type="ECO:0000256" key="6">
    <source>
        <dbReference type="ARBA" id="ARBA00034078"/>
    </source>
</evidence>
<protein>
    <submittedName>
        <fullName evidence="8">Ferredoxin</fullName>
    </submittedName>
</protein>
<sequence length="127" mass="13696">AVLHGHIERPEPGTGLKITFKDSRGEIIKVVEACEGDDILAIGQEHDIDLEGACEASVACSTCHVIVDPAHYDLIPEAEDDENDMLDMAFGLTDTSRLGCQVKLTKELDGIVCTLPSATRNMFVDGQ</sequence>
<reference evidence="8 9" key="1">
    <citation type="journal article" date="2019" name="Nat. Ecol. Evol.">
        <title>Megaphylogeny resolves global patterns of mushroom evolution.</title>
        <authorList>
            <person name="Varga T."/>
            <person name="Krizsan K."/>
            <person name="Foldi C."/>
            <person name="Dima B."/>
            <person name="Sanchez-Garcia M."/>
            <person name="Sanchez-Ramirez S."/>
            <person name="Szollosi G.J."/>
            <person name="Szarkandi J.G."/>
            <person name="Papp V."/>
            <person name="Albert L."/>
            <person name="Andreopoulos W."/>
            <person name="Angelini C."/>
            <person name="Antonin V."/>
            <person name="Barry K.W."/>
            <person name="Bougher N.L."/>
            <person name="Buchanan P."/>
            <person name="Buyck B."/>
            <person name="Bense V."/>
            <person name="Catcheside P."/>
            <person name="Chovatia M."/>
            <person name="Cooper J."/>
            <person name="Damon W."/>
            <person name="Desjardin D."/>
            <person name="Finy P."/>
            <person name="Geml J."/>
            <person name="Haridas S."/>
            <person name="Hughes K."/>
            <person name="Justo A."/>
            <person name="Karasinski D."/>
            <person name="Kautmanova I."/>
            <person name="Kiss B."/>
            <person name="Kocsube S."/>
            <person name="Kotiranta H."/>
            <person name="LaButti K.M."/>
            <person name="Lechner B.E."/>
            <person name="Liimatainen K."/>
            <person name="Lipzen A."/>
            <person name="Lukacs Z."/>
            <person name="Mihaltcheva S."/>
            <person name="Morgado L.N."/>
            <person name="Niskanen T."/>
            <person name="Noordeloos M.E."/>
            <person name="Ohm R.A."/>
            <person name="Ortiz-Santana B."/>
            <person name="Ovrebo C."/>
            <person name="Racz N."/>
            <person name="Riley R."/>
            <person name="Savchenko A."/>
            <person name="Shiryaev A."/>
            <person name="Soop K."/>
            <person name="Spirin V."/>
            <person name="Szebenyi C."/>
            <person name="Tomsovsky M."/>
            <person name="Tulloss R.E."/>
            <person name="Uehling J."/>
            <person name="Grigoriev I.V."/>
            <person name="Vagvolgyi C."/>
            <person name="Papp T."/>
            <person name="Martin F.M."/>
            <person name="Miettinen O."/>
            <person name="Hibbett D.S."/>
            <person name="Nagy L.G."/>
        </authorList>
    </citation>
    <scope>NUCLEOTIDE SEQUENCE [LARGE SCALE GENOMIC DNA]</scope>
    <source>
        <strain evidence="8 9">CBS 309.79</strain>
    </source>
</reference>
<dbReference type="OrthoDB" id="268593at2759"/>
<keyword evidence="3" id="KW-0479">Metal-binding</keyword>
<dbReference type="AlphaFoldDB" id="A0A5C3QJ37"/>
<dbReference type="InterPro" id="IPR018298">
    <property type="entry name" value="Adrenodoxin_Fe-S_BS"/>
</dbReference>
<dbReference type="InterPro" id="IPR001055">
    <property type="entry name" value="Adrenodoxin-like"/>
</dbReference>
<evidence type="ECO:0000313" key="9">
    <source>
        <dbReference type="Proteomes" id="UP000305067"/>
    </source>
</evidence>